<evidence type="ECO:0000313" key="2">
    <source>
        <dbReference type="Proteomes" id="UP000071859"/>
    </source>
</evidence>
<gene>
    <name evidence="1" type="ORF">AWB78_07943</name>
</gene>
<dbReference type="Proteomes" id="UP000071859">
    <property type="component" value="Unassembled WGS sequence"/>
</dbReference>
<dbReference type="EMBL" id="FCOX02000106">
    <property type="protein sequence ID" value="SAL06216.1"/>
    <property type="molecule type" value="Genomic_DNA"/>
</dbReference>
<protein>
    <submittedName>
        <fullName evidence="1">Uncharacterized protein</fullName>
    </submittedName>
</protein>
<reference evidence="1" key="1">
    <citation type="submission" date="2016-01" db="EMBL/GenBank/DDBJ databases">
        <authorList>
            <person name="Peeters C."/>
        </authorList>
    </citation>
    <scope>NUCLEOTIDE SEQUENCE</scope>
    <source>
        <strain evidence="1">LMG 29321</strain>
    </source>
</reference>
<comment type="caution">
    <text evidence="1">The sequence shown here is derived from an EMBL/GenBank/DDBJ whole genome shotgun (WGS) entry which is preliminary data.</text>
</comment>
<sequence length="86" mass="9712">MQVKHLLDTLGYLDPDLLILADGDRPPVLALSTRWKMETKCGPKGACWARAECREKEFGPLLFETEQVPEQSECTMVTRVHVLVIS</sequence>
<organism evidence="1 2">
    <name type="scientific">Caballeronia calidae</name>
    <dbReference type="NCBI Taxonomy" id="1777139"/>
    <lineage>
        <taxon>Bacteria</taxon>
        <taxon>Pseudomonadati</taxon>
        <taxon>Pseudomonadota</taxon>
        <taxon>Betaproteobacteria</taxon>
        <taxon>Burkholderiales</taxon>
        <taxon>Burkholderiaceae</taxon>
        <taxon>Caballeronia</taxon>
    </lineage>
</organism>
<evidence type="ECO:0000313" key="1">
    <source>
        <dbReference type="EMBL" id="SAL06216.1"/>
    </source>
</evidence>
<proteinExistence type="predicted"/>
<dbReference type="AlphaFoldDB" id="A0A158EIK0"/>
<name>A0A158EIK0_9BURK</name>
<accession>A0A158EIK0</accession>
<keyword evidence="2" id="KW-1185">Reference proteome</keyword>